<dbReference type="Gene3D" id="1.10.20.10">
    <property type="entry name" value="Histone, subunit A"/>
    <property type="match status" value="1"/>
</dbReference>
<keyword evidence="2" id="KW-0539">Nucleus</keyword>
<accession>A0A7J7KKS4</accession>
<dbReference type="CDD" id="cd22929">
    <property type="entry name" value="HFD_POLE4-like"/>
    <property type="match status" value="1"/>
</dbReference>
<keyword evidence="6" id="KW-1185">Reference proteome</keyword>
<dbReference type="InterPro" id="IPR009072">
    <property type="entry name" value="Histone-fold"/>
</dbReference>
<comment type="caution">
    <text evidence="5">The sequence shown here is derived from an EMBL/GenBank/DDBJ whole genome shotgun (WGS) entry which is preliminary data.</text>
</comment>
<evidence type="ECO:0000256" key="2">
    <source>
        <dbReference type="ARBA" id="ARBA00023242"/>
    </source>
</evidence>
<comment type="subcellular location">
    <subcellularLocation>
        <location evidence="1">Nucleus</location>
    </subcellularLocation>
</comment>
<dbReference type="GO" id="GO:0008622">
    <property type="term" value="C:epsilon DNA polymerase complex"/>
    <property type="evidence" value="ECO:0007669"/>
    <property type="project" value="TreeGrafter"/>
</dbReference>
<dbReference type="SUPFAM" id="SSF47113">
    <property type="entry name" value="Histone-fold"/>
    <property type="match status" value="1"/>
</dbReference>
<reference evidence="5" key="1">
    <citation type="submission" date="2020-06" db="EMBL/GenBank/DDBJ databases">
        <title>Draft genome of Bugula neritina, a colonial animal packing powerful symbionts and potential medicines.</title>
        <authorList>
            <person name="Rayko M."/>
        </authorList>
    </citation>
    <scope>NUCLEOTIDE SEQUENCE [LARGE SCALE GENOMIC DNA]</scope>
    <source>
        <strain evidence="5">Kwan_BN1</strain>
    </source>
</reference>
<dbReference type="InterPro" id="IPR050568">
    <property type="entry name" value="Transcr_DNA_Rep_Reg"/>
</dbReference>
<feature type="compositionally biased region" description="Acidic residues" evidence="3">
    <location>
        <begin position="34"/>
        <end position="44"/>
    </location>
</feature>
<feature type="region of interest" description="Disordered" evidence="3">
    <location>
        <begin position="22"/>
        <end position="50"/>
    </location>
</feature>
<dbReference type="PANTHER" id="PTHR10252">
    <property type="entry name" value="HISTONE-LIKE TRANSCRIPTION FACTOR CCAAT-RELATED"/>
    <property type="match status" value="1"/>
</dbReference>
<dbReference type="GO" id="GO:0046982">
    <property type="term" value="F:protein heterodimerization activity"/>
    <property type="evidence" value="ECO:0007669"/>
    <property type="project" value="InterPro"/>
</dbReference>
<evidence type="ECO:0000313" key="6">
    <source>
        <dbReference type="Proteomes" id="UP000593567"/>
    </source>
</evidence>
<protein>
    <submittedName>
        <fullName evidence="5">POLE4</fullName>
    </submittedName>
</protein>
<organism evidence="5 6">
    <name type="scientific">Bugula neritina</name>
    <name type="common">Brown bryozoan</name>
    <name type="synonym">Sertularia neritina</name>
    <dbReference type="NCBI Taxonomy" id="10212"/>
    <lineage>
        <taxon>Eukaryota</taxon>
        <taxon>Metazoa</taxon>
        <taxon>Spiralia</taxon>
        <taxon>Lophotrochozoa</taxon>
        <taxon>Bryozoa</taxon>
        <taxon>Gymnolaemata</taxon>
        <taxon>Cheilostomatida</taxon>
        <taxon>Flustrina</taxon>
        <taxon>Buguloidea</taxon>
        <taxon>Bugulidae</taxon>
        <taxon>Bugula</taxon>
    </lineage>
</organism>
<evidence type="ECO:0000313" key="5">
    <source>
        <dbReference type="EMBL" id="KAF6038907.1"/>
    </source>
</evidence>
<sequence length="130" mass="14644">MGDRLPSAEINDSLILTNLLNDSDDEIENKAPNDDDDDPQDNDQDVFRNEKCNRLPQSKIKLIIKTDSDVTICSSDASFLISRATEQFIKFMTKHSLENTKVAARKTIQKKDIDSALNVVDQLMFLDGVL</sequence>
<dbReference type="EMBL" id="VXIV02000331">
    <property type="protein sequence ID" value="KAF6038907.1"/>
    <property type="molecule type" value="Genomic_DNA"/>
</dbReference>
<evidence type="ECO:0000259" key="4">
    <source>
        <dbReference type="Pfam" id="PF00808"/>
    </source>
</evidence>
<name>A0A7J7KKS4_BUGNE</name>
<dbReference type="PANTHER" id="PTHR10252:SF79">
    <property type="entry name" value="DNA POLYMERASE EPSILON SUBUNIT 4"/>
    <property type="match status" value="1"/>
</dbReference>
<evidence type="ECO:0000256" key="1">
    <source>
        <dbReference type="ARBA" id="ARBA00004123"/>
    </source>
</evidence>
<dbReference type="Proteomes" id="UP000593567">
    <property type="component" value="Unassembled WGS sequence"/>
</dbReference>
<dbReference type="Pfam" id="PF00808">
    <property type="entry name" value="CBFD_NFYB_HMF"/>
    <property type="match status" value="1"/>
</dbReference>
<dbReference type="OrthoDB" id="636685at2759"/>
<evidence type="ECO:0000256" key="3">
    <source>
        <dbReference type="SAM" id="MobiDB-lite"/>
    </source>
</evidence>
<gene>
    <name evidence="5" type="ORF">EB796_002790</name>
</gene>
<dbReference type="GO" id="GO:0006261">
    <property type="term" value="P:DNA-templated DNA replication"/>
    <property type="evidence" value="ECO:0007669"/>
    <property type="project" value="TreeGrafter"/>
</dbReference>
<dbReference type="AlphaFoldDB" id="A0A7J7KKS4"/>
<feature type="domain" description="Transcription factor CBF/NF-Y/archaeal histone" evidence="4">
    <location>
        <begin position="54"/>
        <end position="117"/>
    </location>
</feature>
<proteinExistence type="predicted"/>
<dbReference type="InterPro" id="IPR003958">
    <property type="entry name" value="CBFA_NFYB_domain"/>
</dbReference>